<sequence>MKYQQFFSYNVIGGLLWVAVATFAGYFFGNIKFVKENFSLVIFGVIIISLLPIVIEIIKKKILVKKT</sequence>
<keyword evidence="1" id="KW-0812">Transmembrane</keyword>
<feature type="transmembrane region" description="Helical" evidence="1">
    <location>
        <begin position="40"/>
        <end position="58"/>
    </location>
</feature>
<dbReference type="PATRIC" id="fig|1618478.3.peg.1196"/>
<dbReference type="STRING" id="1618478.UR68_C0047G0013"/>
<comment type="caution">
    <text evidence="2">The sequence shown here is derived from an EMBL/GenBank/DDBJ whole genome shotgun (WGS) entry which is preliminary data.</text>
</comment>
<accession>A0A0G0C1B6</accession>
<evidence type="ECO:0000313" key="3">
    <source>
        <dbReference type="Proteomes" id="UP000034457"/>
    </source>
</evidence>
<keyword evidence="1" id="KW-1133">Transmembrane helix</keyword>
<evidence type="ECO:0000256" key="1">
    <source>
        <dbReference type="SAM" id="Phobius"/>
    </source>
</evidence>
<organism evidence="2 3">
    <name type="scientific">Candidatus Roizmanbacteria bacterium GW2011_GWA2_35_19</name>
    <dbReference type="NCBI Taxonomy" id="1618478"/>
    <lineage>
        <taxon>Bacteria</taxon>
        <taxon>Candidatus Roizmaniibacteriota</taxon>
    </lineage>
</organism>
<dbReference type="Proteomes" id="UP000034457">
    <property type="component" value="Unassembled WGS sequence"/>
</dbReference>
<feature type="transmembrane region" description="Helical" evidence="1">
    <location>
        <begin position="7"/>
        <end position="28"/>
    </location>
</feature>
<dbReference type="EMBL" id="LBQC01000047">
    <property type="protein sequence ID" value="KKP69871.1"/>
    <property type="molecule type" value="Genomic_DNA"/>
</dbReference>
<dbReference type="AlphaFoldDB" id="A0A0G0C1B6"/>
<keyword evidence="1" id="KW-0472">Membrane</keyword>
<evidence type="ECO:0000313" key="2">
    <source>
        <dbReference type="EMBL" id="KKP69871.1"/>
    </source>
</evidence>
<protein>
    <submittedName>
        <fullName evidence="2">Protein dedA (Protein DSG-1)</fullName>
    </submittedName>
</protein>
<gene>
    <name evidence="2" type="ORF">UR68_C0047G0013</name>
</gene>
<proteinExistence type="predicted"/>
<reference evidence="2 3" key="1">
    <citation type="journal article" date="2015" name="Nature">
        <title>rRNA introns, odd ribosomes, and small enigmatic genomes across a large radiation of phyla.</title>
        <authorList>
            <person name="Brown C.T."/>
            <person name="Hug L.A."/>
            <person name="Thomas B.C."/>
            <person name="Sharon I."/>
            <person name="Castelle C.J."/>
            <person name="Singh A."/>
            <person name="Wilkins M.J."/>
            <person name="Williams K.H."/>
            <person name="Banfield J.F."/>
        </authorList>
    </citation>
    <scope>NUCLEOTIDE SEQUENCE [LARGE SCALE GENOMIC DNA]</scope>
</reference>
<name>A0A0G0C1B6_9BACT</name>